<evidence type="ECO:0000256" key="6">
    <source>
        <dbReference type="SAM" id="SignalP"/>
    </source>
</evidence>
<reference evidence="8 9" key="1">
    <citation type="submission" date="2020-06" db="EMBL/GenBank/DDBJ databases">
        <authorList>
            <person name="Li R."/>
            <person name="Bekaert M."/>
        </authorList>
    </citation>
    <scope>NUCLEOTIDE SEQUENCE [LARGE SCALE GENOMIC DNA]</scope>
    <source>
        <strain evidence="9">wild</strain>
    </source>
</reference>
<sequence length="281" mass="30916">MLICNFSLVPIEVSLILLLAYLQSFNAQNVTLTATSTAKYLYSDGYPTAYLNNLTYDWLITSDIPTELVNIIVEDCQIEYLEGKVTSACQVDELSIYDGEFDNSTALYQSCCITDVPAMNSSGPSILIRFVTDATIVARGFRIKYYNSAYKPTDVAAAFGLYIAIAVIVVAIGVCVAIIAFYVTKKTKVHSQRVNPLGREEANTSTKTDSYQETEPVDEYNKPPLPSDSPVPLPNDWSELEGMAAPLNIGPRPDLISFKNISDGQTRGNKLPPIQQVNEIN</sequence>
<feature type="chain" id="PRO_5026666166" description="CUB domain-containing protein" evidence="6">
    <location>
        <begin position="28"/>
        <end position="281"/>
    </location>
</feature>
<comment type="caution">
    <text evidence="3">Lacks conserved residue(s) required for the propagation of feature annotation.</text>
</comment>
<dbReference type="Pfam" id="PF00431">
    <property type="entry name" value="CUB"/>
    <property type="match status" value="1"/>
</dbReference>
<dbReference type="EMBL" id="CACVKT020004327">
    <property type="protein sequence ID" value="CAC5389317.1"/>
    <property type="molecule type" value="Genomic_DNA"/>
</dbReference>
<dbReference type="AlphaFoldDB" id="A0A6J8C3T1"/>
<dbReference type="PROSITE" id="PS01180">
    <property type="entry name" value="CUB"/>
    <property type="match status" value="1"/>
</dbReference>
<keyword evidence="5" id="KW-0472">Membrane</keyword>
<feature type="signal peptide" evidence="6">
    <location>
        <begin position="1"/>
        <end position="27"/>
    </location>
</feature>
<dbReference type="OrthoDB" id="6107272at2759"/>
<dbReference type="CDD" id="cd00041">
    <property type="entry name" value="CUB"/>
    <property type="match status" value="1"/>
</dbReference>
<feature type="compositionally biased region" description="Pro residues" evidence="4">
    <location>
        <begin position="223"/>
        <end position="233"/>
    </location>
</feature>
<dbReference type="PANTHER" id="PTHR24251">
    <property type="entry name" value="OVOCHYMASE-RELATED"/>
    <property type="match status" value="1"/>
</dbReference>
<evidence type="ECO:0000256" key="3">
    <source>
        <dbReference type="PROSITE-ProRule" id="PRU00059"/>
    </source>
</evidence>
<keyword evidence="5" id="KW-0812">Transmembrane</keyword>
<organism evidence="8 9">
    <name type="scientific">Mytilus coruscus</name>
    <name type="common">Sea mussel</name>
    <dbReference type="NCBI Taxonomy" id="42192"/>
    <lineage>
        <taxon>Eukaryota</taxon>
        <taxon>Metazoa</taxon>
        <taxon>Spiralia</taxon>
        <taxon>Lophotrochozoa</taxon>
        <taxon>Mollusca</taxon>
        <taxon>Bivalvia</taxon>
        <taxon>Autobranchia</taxon>
        <taxon>Pteriomorphia</taxon>
        <taxon>Mytilida</taxon>
        <taxon>Mytiloidea</taxon>
        <taxon>Mytilidae</taxon>
        <taxon>Mytilinae</taxon>
        <taxon>Mytilus</taxon>
    </lineage>
</organism>
<accession>A0A6J8C3T1</accession>
<protein>
    <recommendedName>
        <fullName evidence="7">CUB domain-containing protein</fullName>
    </recommendedName>
</protein>
<dbReference type="InterPro" id="IPR035914">
    <property type="entry name" value="Sperma_CUB_dom_sf"/>
</dbReference>
<dbReference type="Proteomes" id="UP000507470">
    <property type="component" value="Unassembled WGS sequence"/>
</dbReference>
<evidence type="ECO:0000313" key="8">
    <source>
        <dbReference type="EMBL" id="CAC5389317.1"/>
    </source>
</evidence>
<dbReference type="InterPro" id="IPR000859">
    <property type="entry name" value="CUB_dom"/>
</dbReference>
<keyword evidence="5" id="KW-1133">Transmembrane helix</keyword>
<dbReference type="SMART" id="SM00042">
    <property type="entry name" value="CUB"/>
    <property type="match status" value="1"/>
</dbReference>
<feature type="compositionally biased region" description="Polar residues" evidence="4">
    <location>
        <begin position="259"/>
        <end position="268"/>
    </location>
</feature>
<evidence type="ECO:0000259" key="7">
    <source>
        <dbReference type="PROSITE" id="PS01180"/>
    </source>
</evidence>
<evidence type="ECO:0000256" key="4">
    <source>
        <dbReference type="SAM" id="MobiDB-lite"/>
    </source>
</evidence>
<keyword evidence="9" id="KW-1185">Reference proteome</keyword>
<feature type="compositionally biased region" description="Polar residues" evidence="4">
    <location>
        <begin position="203"/>
        <end position="213"/>
    </location>
</feature>
<keyword evidence="1" id="KW-0677">Repeat</keyword>
<evidence type="ECO:0000256" key="2">
    <source>
        <dbReference type="ARBA" id="ARBA00023157"/>
    </source>
</evidence>
<proteinExistence type="predicted"/>
<feature type="domain" description="CUB" evidence="7">
    <location>
        <begin position="28"/>
        <end position="148"/>
    </location>
</feature>
<evidence type="ECO:0000256" key="5">
    <source>
        <dbReference type="SAM" id="Phobius"/>
    </source>
</evidence>
<dbReference type="Gene3D" id="2.60.120.290">
    <property type="entry name" value="Spermadhesin, CUB domain"/>
    <property type="match status" value="1"/>
</dbReference>
<feature type="region of interest" description="Disordered" evidence="4">
    <location>
        <begin position="258"/>
        <end position="281"/>
    </location>
</feature>
<evidence type="ECO:0000256" key="1">
    <source>
        <dbReference type="ARBA" id="ARBA00022737"/>
    </source>
</evidence>
<dbReference type="PANTHER" id="PTHR24251:SF30">
    <property type="entry name" value="MEMBRANE FRIZZLED-RELATED PROTEIN"/>
    <property type="match status" value="1"/>
</dbReference>
<keyword evidence="6" id="KW-0732">Signal</keyword>
<keyword evidence="2" id="KW-1015">Disulfide bond</keyword>
<dbReference type="SUPFAM" id="SSF49854">
    <property type="entry name" value="Spermadhesin, CUB domain"/>
    <property type="match status" value="1"/>
</dbReference>
<gene>
    <name evidence="8" type="ORF">MCOR_24492</name>
</gene>
<feature type="region of interest" description="Disordered" evidence="4">
    <location>
        <begin position="193"/>
        <end position="233"/>
    </location>
</feature>
<feature type="transmembrane region" description="Helical" evidence="5">
    <location>
        <begin position="159"/>
        <end position="183"/>
    </location>
</feature>
<name>A0A6J8C3T1_MYTCO</name>
<evidence type="ECO:0000313" key="9">
    <source>
        <dbReference type="Proteomes" id="UP000507470"/>
    </source>
</evidence>